<name>A0AA88DDB1_FICCA</name>
<evidence type="ECO:0000313" key="2">
    <source>
        <dbReference type="Proteomes" id="UP001187192"/>
    </source>
</evidence>
<dbReference type="AlphaFoldDB" id="A0AA88DDB1"/>
<keyword evidence="2" id="KW-1185">Reference proteome</keyword>
<dbReference type="Proteomes" id="UP001187192">
    <property type="component" value="Unassembled WGS sequence"/>
</dbReference>
<sequence length="55" mass="5814">MKDYVVTVAKTVATPTVTSGTIATPPTTSSSIEVEFDDFGLDCSSDNNLSDEDIQ</sequence>
<accession>A0AA88DDB1</accession>
<dbReference type="EMBL" id="BTGU01000048">
    <property type="protein sequence ID" value="GMN53890.1"/>
    <property type="molecule type" value="Genomic_DNA"/>
</dbReference>
<comment type="caution">
    <text evidence="1">The sequence shown here is derived from an EMBL/GenBank/DDBJ whole genome shotgun (WGS) entry which is preliminary data.</text>
</comment>
<gene>
    <name evidence="1" type="ORF">TIFTF001_023035</name>
</gene>
<protein>
    <submittedName>
        <fullName evidence="1">Uncharacterized protein</fullName>
    </submittedName>
</protein>
<proteinExistence type="predicted"/>
<organism evidence="1 2">
    <name type="scientific">Ficus carica</name>
    <name type="common">Common fig</name>
    <dbReference type="NCBI Taxonomy" id="3494"/>
    <lineage>
        <taxon>Eukaryota</taxon>
        <taxon>Viridiplantae</taxon>
        <taxon>Streptophyta</taxon>
        <taxon>Embryophyta</taxon>
        <taxon>Tracheophyta</taxon>
        <taxon>Spermatophyta</taxon>
        <taxon>Magnoliopsida</taxon>
        <taxon>eudicotyledons</taxon>
        <taxon>Gunneridae</taxon>
        <taxon>Pentapetalae</taxon>
        <taxon>rosids</taxon>
        <taxon>fabids</taxon>
        <taxon>Rosales</taxon>
        <taxon>Moraceae</taxon>
        <taxon>Ficeae</taxon>
        <taxon>Ficus</taxon>
    </lineage>
</organism>
<evidence type="ECO:0000313" key="1">
    <source>
        <dbReference type="EMBL" id="GMN53890.1"/>
    </source>
</evidence>
<reference evidence="1" key="1">
    <citation type="submission" date="2023-07" db="EMBL/GenBank/DDBJ databases">
        <title>draft genome sequence of fig (Ficus carica).</title>
        <authorList>
            <person name="Takahashi T."/>
            <person name="Nishimura K."/>
        </authorList>
    </citation>
    <scope>NUCLEOTIDE SEQUENCE</scope>
</reference>